<dbReference type="FunFam" id="3.40.640.10:FF:000084">
    <property type="entry name" value="IscS-like cysteine desulfurase"/>
    <property type="match status" value="1"/>
</dbReference>
<dbReference type="InterPro" id="IPR015422">
    <property type="entry name" value="PyrdxlP-dep_Trfase_small"/>
</dbReference>
<organism evidence="8 9">
    <name type="scientific">Tepidimicrobium xylanilyticum</name>
    <dbReference type="NCBI Taxonomy" id="1123352"/>
    <lineage>
        <taxon>Bacteria</taxon>
        <taxon>Bacillati</taxon>
        <taxon>Bacillota</taxon>
        <taxon>Tissierellia</taxon>
        <taxon>Tissierellales</taxon>
        <taxon>Tepidimicrobiaceae</taxon>
        <taxon>Tepidimicrobium</taxon>
    </lineage>
</organism>
<dbReference type="GO" id="GO:0051536">
    <property type="term" value="F:iron-sulfur cluster binding"/>
    <property type="evidence" value="ECO:0007669"/>
    <property type="project" value="UniProtKB-KW"/>
</dbReference>
<evidence type="ECO:0000256" key="2">
    <source>
        <dbReference type="ARBA" id="ARBA00006490"/>
    </source>
</evidence>
<name>A0A1H2U083_9FIRM</name>
<evidence type="ECO:0000256" key="6">
    <source>
        <dbReference type="ARBA" id="ARBA00023014"/>
    </source>
</evidence>
<keyword evidence="5" id="KW-0408">Iron</keyword>
<dbReference type="EMBL" id="FNNG01000002">
    <property type="protein sequence ID" value="SDW48969.1"/>
    <property type="molecule type" value="Genomic_DNA"/>
</dbReference>
<dbReference type="Gene3D" id="3.90.1150.10">
    <property type="entry name" value="Aspartate Aminotransferase, domain 1"/>
    <property type="match status" value="1"/>
</dbReference>
<keyword evidence="9" id="KW-1185">Reference proteome</keyword>
<evidence type="ECO:0000256" key="4">
    <source>
        <dbReference type="ARBA" id="ARBA00022898"/>
    </source>
</evidence>
<keyword evidence="4" id="KW-0663">Pyridoxal phosphate</keyword>
<gene>
    <name evidence="8" type="ORF">SAMN05660923_00844</name>
</gene>
<evidence type="ECO:0000256" key="1">
    <source>
        <dbReference type="ARBA" id="ARBA00001933"/>
    </source>
</evidence>
<evidence type="ECO:0000313" key="8">
    <source>
        <dbReference type="EMBL" id="SDW48969.1"/>
    </source>
</evidence>
<dbReference type="InterPro" id="IPR015424">
    <property type="entry name" value="PyrdxlP-dep_Trfase"/>
</dbReference>
<accession>A0A1H2U083</accession>
<dbReference type="InterPro" id="IPR016454">
    <property type="entry name" value="Cysteine_dSase"/>
</dbReference>
<dbReference type="InterPro" id="IPR015421">
    <property type="entry name" value="PyrdxlP-dep_Trfase_major"/>
</dbReference>
<dbReference type="RefSeq" id="WP_093751169.1">
    <property type="nucleotide sequence ID" value="NZ_BSYN01000014.1"/>
</dbReference>
<dbReference type="PANTHER" id="PTHR11601">
    <property type="entry name" value="CYSTEINE DESULFURYLASE FAMILY MEMBER"/>
    <property type="match status" value="1"/>
</dbReference>
<dbReference type="Pfam" id="PF00266">
    <property type="entry name" value="Aminotran_5"/>
    <property type="match status" value="1"/>
</dbReference>
<evidence type="ECO:0000256" key="5">
    <source>
        <dbReference type="ARBA" id="ARBA00023004"/>
    </source>
</evidence>
<dbReference type="PIRSF" id="PIRSF005572">
    <property type="entry name" value="NifS"/>
    <property type="match status" value="1"/>
</dbReference>
<keyword evidence="6" id="KW-0411">Iron-sulfur</keyword>
<evidence type="ECO:0000259" key="7">
    <source>
        <dbReference type="Pfam" id="PF00266"/>
    </source>
</evidence>
<evidence type="ECO:0000313" key="9">
    <source>
        <dbReference type="Proteomes" id="UP000198828"/>
    </source>
</evidence>
<dbReference type="GO" id="GO:0031071">
    <property type="term" value="F:cysteine desulfurase activity"/>
    <property type="evidence" value="ECO:0007669"/>
    <property type="project" value="UniProtKB-ARBA"/>
</dbReference>
<dbReference type="AlphaFoldDB" id="A0A1H2U083"/>
<protein>
    <submittedName>
        <fullName evidence="8">Cysteine desulfurase</fullName>
    </submittedName>
</protein>
<comment type="cofactor">
    <cofactor evidence="1">
        <name>pyridoxal 5'-phosphate</name>
        <dbReference type="ChEBI" id="CHEBI:597326"/>
    </cofactor>
</comment>
<keyword evidence="3" id="KW-0479">Metal-binding</keyword>
<comment type="similarity">
    <text evidence="2">Belongs to the class-V pyridoxal-phosphate-dependent aminotransferase family. NifS/IscS subfamily.</text>
</comment>
<dbReference type="Proteomes" id="UP000198828">
    <property type="component" value="Unassembled WGS sequence"/>
</dbReference>
<dbReference type="PANTHER" id="PTHR11601:SF50">
    <property type="entry name" value="CYSTEINE DESULFURASE ISCS 2-RELATED"/>
    <property type="match status" value="1"/>
</dbReference>
<dbReference type="InterPro" id="IPR000192">
    <property type="entry name" value="Aminotrans_V_dom"/>
</dbReference>
<dbReference type="GO" id="GO:0046872">
    <property type="term" value="F:metal ion binding"/>
    <property type="evidence" value="ECO:0007669"/>
    <property type="project" value="UniProtKB-KW"/>
</dbReference>
<dbReference type="OrthoDB" id="9808002at2"/>
<dbReference type="Gene3D" id="3.40.640.10">
    <property type="entry name" value="Type I PLP-dependent aspartate aminotransferase-like (Major domain)"/>
    <property type="match status" value="1"/>
</dbReference>
<dbReference type="SUPFAM" id="SSF53383">
    <property type="entry name" value="PLP-dependent transferases"/>
    <property type="match status" value="1"/>
</dbReference>
<dbReference type="NCBIfam" id="NF002806">
    <property type="entry name" value="PRK02948.1"/>
    <property type="match status" value="1"/>
</dbReference>
<feature type="domain" description="Aminotransferase class V" evidence="7">
    <location>
        <begin position="3"/>
        <end position="366"/>
    </location>
</feature>
<dbReference type="Gene3D" id="1.10.260.50">
    <property type="match status" value="1"/>
</dbReference>
<sequence>MNIYLDNCSTTKPREEVIEEMVHFLRDEFANPSSLHRLGFNVEKKIEKARENIANFLNVKKDEIYFTSGGTESNNMAIQSVINKYNRFGKHIITSTIEHSSVLNVLKHYEENGYDITYLEVDNRGFISLEQLKDSLRDDTILISIMFVNNEIGTIQPIWEIKKLLTERKLKALLHVDGVQAFGKIPIKLKEWKVDTFSFSGHKIHGPKGVGGLYVRNELKLNPIIYGGNQERGFRSGTENVPGIMGLNKAVEIMRDNFYKEREHVRNVKAYFVKRLIDEIENIHINTPLDDNSSPYILNVSFEYVRGEVLLHYLEDKGIYVSTSSACSSKGTEKSHVLKALGLPDRAIEGTIRFCFSYDNTIEDMEYTVKILKDSVEEIRQITMR</sequence>
<evidence type="ECO:0000256" key="3">
    <source>
        <dbReference type="ARBA" id="ARBA00022723"/>
    </source>
</evidence>
<proteinExistence type="inferred from homology"/>
<reference evidence="8 9" key="1">
    <citation type="submission" date="2016-10" db="EMBL/GenBank/DDBJ databases">
        <authorList>
            <person name="de Groot N.N."/>
        </authorList>
    </citation>
    <scope>NUCLEOTIDE SEQUENCE [LARGE SCALE GENOMIC DNA]</scope>
    <source>
        <strain evidence="8 9">DSM 23310</strain>
    </source>
</reference>